<dbReference type="Gene3D" id="1.10.1370.20">
    <property type="entry name" value="Oligoendopeptidase f, C-terminal domain"/>
    <property type="match status" value="1"/>
</dbReference>
<dbReference type="Gene3D" id="1.20.140.70">
    <property type="entry name" value="Oligopeptidase f, N-terminal domain"/>
    <property type="match status" value="1"/>
</dbReference>
<dbReference type="InterPro" id="IPR042088">
    <property type="entry name" value="OligoPept_F_C"/>
</dbReference>
<dbReference type="InterPro" id="IPR004438">
    <property type="entry name" value="Peptidase_M3B"/>
</dbReference>
<dbReference type="InterPro" id="IPR013647">
    <property type="entry name" value="OligopepF_N_dom"/>
</dbReference>
<dbReference type="EMBL" id="JWHR01000112">
    <property type="protein sequence ID" value="KHS56489.1"/>
    <property type="molecule type" value="Genomic_DNA"/>
</dbReference>
<keyword evidence="2 6" id="KW-0479">Metal-binding</keyword>
<comment type="similarity">
    <text evidence="6">Belongs to the peptidase M3B family.</text>
</comment>
<dbReference type="GO" id="GO:0046872">
    <property type="term" value="F:metal ion binding"/>
    <property type="evidence" value="ECO:0007669"/>
    <property type="project" value="UniProtKB-UniRule"/>
</dbReference>
<evidence type="ECO:0000256" key="4">
    <source>
        <dbReference type="ARBA" id="ARBA00022833"/>
    </source>
</evidence>
<protein>
    <recommendedName>
        <fullName evidence="6">Oligopeptidase F</fullName>
        <ecNumber evidence="6">3.4.24.-</ecNumber>
    </recommendedName>
</protein>
<comment type="function">
    <text evidence="6">Has oligopeptidase activity and degrades a variety of small bioactive peptides.</text>
</comment>
<dbReference type="AlphaFoldDB" id="A0A0B3VV50"/>
<keyword evidence="10" id="KW-1185">Reference proteome</keyword>
<dbReference type="STRING" id="1577792.QX51_13700"/>
<feature type="domain" description="Peptidase M3A/M3B catalytic" evidence="7">
    <location>
        <begin position="235"/>
        <end position="607"/>
    </location>
</feature>
<gene>
    <name evidence="9" type="ORF">QX51_13700</name>
</gene>
<evidence type="ECO:0000259" key="8">
    <source>
        <dbReference type="Pfam" id="PF08439"/>
    </source>
</evidence>
<name>A0A0B3VV50_9FIRM</name>
<evidence type="ECO:0000259" key="7">
    <source>
        <dbReference type="Pfam" id="PF01432"/>
    </source>
</evidence>
<keyword evidence="5 6" id="KW-0482">Metalloprotease</keyword>
<comment type="caution">
    <text evidence="9">The sequence shown here is derived from an EMBL/GenBank/DDBJ whole genome shotgun (WGS) entry which is preliminary data.</text>
</comment>
<dbReference type="GO" id="GO:0004222">
    <property type="term" value="F:metalloendopeptidase activity"/>
    <property type="evidence" value="ECO:0007669"/>
    <property type="project" value="UniProtKB-UniRule"/>
</dbReference>
<evidence type="ECO:0000256" key="6">
    <source>
        <dbReference type="RuleBase" id="RU368091"/>
    </source>
</evidence>
<dbReference type="OrthoDB" id="9766487at2"/>
<dbReference type="NCBIfam" id="TIGR00181">
    <property type="entry name" value="pepF"/>
    <property type="match status" value="1"/>
</dbReference>
<evidence type="ECO:0000256" key="1">
    <source>
        <dbReference type="ARBA" id="ARBA00022670"/>
    </source>
</evidence>
<dbReference type="CDD" id="cd09608">
    <property type="entry name" value="M3B_PepF"/>
    <property type="match status" value="1"/>
</dbReference>
<dbReference type="Proteomes" id="UP000031189">
    <property type="component" value="Unassembled WGS sequence"/>
</dbReference>
<keyword evidence="1 6" id="KW-0645">Protease</keyword>
<evidence type="ECO:0000256" key="2">
    <source>
        <dbReference type="ARBA" id="ARBA00022723"/>
    </source>
</evidence>
<evidence type="ECO:0000313" key="10">
    <source>
        <dbReference type="Proteomes" id="UP000031189"/>
    </source>
</evidence>
<comment type="cofactor">
    <cofactor evidence="6">
        <name>Zn(2+)</name>
        <dbReference type="ChEBI" id="CHEBI:29105"/>
    </cofactor>
    <text evidence="6">Binds 1 zinc ion.</text>
</comment>
<feature type="domain" description="Oligopeptidase F N-terminal" evidence="8">
    <location>
        <begin position="152"/>
        <end position="218"/>
    </location>
</feature>
<keyword evidence="3 6" id="KW-0378">Hydrolase</keyword>
<dbReference type="EC" id="3.4.24.-" evidence="6"/>
<dbReference type="Pfam" id="PF08439">
    <property type="entry name" value="Peptidase_M3_N"/>
    <property type="match status" value="1"/>
</dbReference>
<dbReference type="Pfam" id="PF01432">
    <property type="entry name" value="Peptidase_M3"/>
    <property type="match status" value="1"/>
</dbReference>
<keyword evidence="4 6" id="KW-0862">Zinc</keyword>
<organism evidence="9 10">
    <name type="scientific">Terrisporobacter othiniensis</name>
    <dbReference type="NCBI Taxonomy" id="1577792"/>
    <lineage>
        <taxon>Bacteria</taxon>
        <taxon>Bacillati</taxon>
        <taxon>Bacillota</taxon>
        <taxon>Clostridia</taxon>
        <taxon>Peptostreptococcales</taxon>
        <taxon>Peptostreptococcaceae</taxon>
        <taxon>Terrisporobacter</taxon>
    </lineage>
</organism>
<evidence type="ECO:0000313" key="9">
    <source>
        <dbReference type="EMBL" id="KHS56489.1"/>
    </source>
</evidence>
<evidence type="ECO:0000256" key="5">
    <source>
        <dbReference type="ARBA" id="ARBA00023049"/>
    </source>
</evidence>
<evidence type="ECO:0000256" key="3">
    <source>
        <dbReference type="ARBA" id="ARBA00022801"/>
    </source>
</evidence>
<dbReference type="RefSeq" id="WP_039680457.1">
    <property type="nucleotide sequence ID" value="NZ_JAWGXO010000009.1"/>
</dbReference>
<dbReference type="InterPro" id="IPR001567">
    <property type="entry name" value="Pept_M3A_M3B_dom"/>
</dbReference>
<dbReference type="SUPFAM" id="SSF55486">
    <property type="entry name" value="Metalloproteases ('zincins'), catalytic domain"/>
    <property type="match status" value="1"/>
</dbReference>
<reference evidence="9 10" key="1">
    <citation type="submission" date="2014-12" db="EMBL/GenBank/DDBJ databases">
        <title>Draft genome sequence of Terrisporobacter sp. 08-306576, isolated from the blood culture of a bacteremia patient.</title>
        <authorList>
            <person name="Lund L.C."/>
            <person name="Sydenham T.V."/>
            <person name="Hogh S.V."/>
            <person name="Skov M.N."/>
            <person name="Kemp M."/>
            <person name="Justesen U.S."/>
        </authorList>
    </citation>
    <scope>NUCLEOTIDE SEQUENCE [LARGE SCALE GENOMIC DNA]</scope>
    <source>
        <strain evidence="9 10">08-306576</strain>
    </source>
</reference>
<accession>A0A0B3VV50</accession>
<sequence length="624" mass="72637">MGRKLLKLLIVFLLLFGIYTTRQDIYSTYSTAFAQNEKDEEKPKKEIDYSKYCWNLYTLYKNDDAWIKDLKKFNKDMNELENYIGKLTKSKTHLYLGMGIKEKLDIKLNSLSAYAKLKKDLNKSSYEYLNMTEEIKKSYSRYMNITSQLELEILKLSDKDCNKYLSDKKINNKYGMYIKDIRRNKKHYLDDKSETILSNMSSINGLPSNVYDLFRNMDKKSDITPAEYENAIQDYSREKRVEAYKNEFIPYNDNINTLAGLLSGQVNKNVFYSSVRNYDSSLQMYLDSDNIDEKVYKGLIKTVSNNTDSLHKYISLRKKVLNLDKVYYYDMFVPIVSECEEVVSYDKAQGMVYSALAPLGDAYGSIIYKAFNERWIDVYSKENKVSGGYCLSVYDNHPYVLLNYNSSIGGVSTLIHELGHASYEYLSTKNQNFYNSSPSIFTHEVASTTNEVLLYENLIKNATNNKEKAYYISMYLDFIKNTLYTQTMYAEFEDYIHEAAENNKQLNALVLNDKWSMLLKKYYGDDFEVDPLSMVGWARIPHFYNSFYVYKYATGCCSAVTCAQDILKNGPDNYLNFLKKGGSDYPLNLLKSNNVDLNSQKPIKKTIDKFDELVNELEKLLAEK</sequence>
<dbReference type="GO" id="GO:0006508">
    <property type="term" value="P:proteolysis"/>
    <property type="evidence" value="ECO:0007669"/>
    <property type="project" value="UniProtKB-KW"/>
</dbReference>
<proteinExistence type="inferred from homology"/>